<name>A0A0A6PHF3_9GAMM</name>
<protein>
    <recommendedName>
        <fullName evidence="1">Actin homologue MreB-like C-terminal domain-containing protein</fullName>
    </recommendedName>
</protein>
<evidence type="ECO:0000313" key="2">
    <source>
        <dbReference type="EMBL" id="KHD05795.1"/>
    </source>
</evidence>
<keyword evidence="3" id="KW-1185">Reference proteome</keyword>
<dbReference type="EMBL" id="JSZA02000007">
    <property type="protein sequence ID" value="KHD05795.1"/>
    <property type="molecule type" value="Genomic_DNA"/>
</dbReference>
<organism evidence="2 3">
    <name type="scientific">Candidatus Thiomargarita nelsonii</name>
    <dbReference type="NCBI Taxonomy" id="1003181"/>
    <lineage>
        <taxon>Bacteria</taxon>
        <taxon>Pseudomonadati</taxon>
        <taxon>Pseudomonadota</taxon>
        <taxon>Gammaproteobacteria</taxon>
        <taxon>Thiotrichales</taxon>
        <taxon>Thiotrichaceae</taxon>
        <taxon>Thiomargarita</taxon>
    </lineage>
</organism>
<dbReference type="SUPFAM" id="SSF53067">
    <property type="entry name" value="Actin-like ATPase domain"/>
    <property type="match status" value="1"/>
</dbReference>
<evidence type="ECO:0000313" key="3">
    <source>
        <dbReference type="Proteomes" id="UP000030428"/>
    </source>
</evidence>
<gene>
    <name evidence="2" type="ORF">PN36_02835</name>
</gene>
<reference evidence="2 3" key="1">
    <citation type="journal article" date="2016" name="Front. Microbiol.">
        <title>Single-Cell (Meta-)Genomics of a Dimorphic Candidatus Thiomargarita nelsonii Reveals Genomic Plasticity.</title>
        <authorList>
            <person name="Flood B.E."/>
            <person name="Fliss P."/>
            <person name="Jones D.S."/>
            <person name="Dick G.J."/>
            <person name="Jain S."/>
            <person name="Kaster A.K."/>
            <person name="Winkel M."/>
            <person name="Mussmann M."/>
            <person name="Bailey J."/>
        </authorList>
    </citation>
    <scope>NUCLEOTIDE SEQUENCE [LARGE SCALE GENOMIC DNA]</scope>
    <source>
        <strain evidence="2">Hydrate Ridge</strain>
    </source>
</reference>
<feature type="domain" description="Actin homologue MreB-like C-terminal" evidence="1">
    <location>
        <begin position="242"/>
        <end position="370"/>
    </location>
</feature>
<accession>A0A0A6PHF3</accession>
<dbReference type="AlphaFoldDB" id="A0A0A6PHF3"/>
<comment type="caution">
    <text evidence="2">The sequence shown here is derived from an EMBL/GenBank/DDBJ whole genome shotgun (WGS) entry which is preliminary data.</text>
</comment>
<dbReference type="Proteomes" id="UP000030428">
    <property type="component" value="Unassembled WGS sequence"/>
</dbReference>
<sequence length="434" mass="48380">MQLLPNQRQQIKQYVGFPLGFDQGSSYSALAYAELEENTGVLTVKVINKPSYIGYGVSSVETLLGEEATDDSEITVFPDDEREMSFTVGRESFSNENTIGIERISRIRAAMFQHFAAHLADFSGQEVSITQSLPTNLYYQRSTKDGIRSRNKSLINAAQHAIMANTRIVVTAEDSETREITPAKIKNSEGFGASDAGKTQIFGVTTISEATAHVWNRILWDSGFDGDIVGKNVLMPKTDYLVLDIGGNTTDYSIFRLSKGDIQYDLDHTDAEDQHGLFLIRKHLRAMLAAACNENEQLKNIQLSDSQIEFVLENGFTILQGYKIDCTQFIKRAYDLTARDIYTFVRSRCPNSVGGILCAGGGSLALKDYIEGEHPNVTPPWFNSIDFLDKPDVSTAIGCWKHSAFRALSMVRKYVNLPSLSLIDLYRVLQDNEN</sequence>
<dbReference type="InterPro" id="IPR049067">
    <property type="entry name" value="MreB-like_C"/>
</dbReference>
<evidence type="ECO:0000259" key="1">
    <source>
        <dbReference type="Pfam" id="PF21522"/>
    </source>
</evidence>
<proteinExistence type="predicted"/>
<dbReference type="Gene3D" id="3.30.420.40">
    <property type="match status" value="2"/>
</dbReference>
<dbReference type="Pfam" id="PF21522">
    <property type="entry name" value="MreB-like_C"/>
    <property type="match status" value="1"/>
</dbReference>
<dbReference type="InterPro" id="IPR043129">
    <property type="entry name" value="ATPase_NBD"/>
</dbReference>